<dbReference type="InterPro" id="IPR036890">
    <property type="entry name" value="HATPase_C_sf"/>
</dbReference>
<dbReference type="InterPro" id="IPR050267">
    <property type="entry name" value="Anti-sigma-factor_SerPK"/>
</dbReference>
<evidence type="ECO:0000256" key="1">
    <source>
        <dbReference type="ARBA" id="ARBA00022527"/>
    </source>
</evidence>
<sequence length="144" mass="16109">MNRNSPPLVVDRPPRWPHTYQQRLRAEPQHLAGVRRIVRAHLRLWGWGDELVEAAAYCVTELVANVHEHVDPPECELTLRNLPDGVRLSVSDRSNSRPVAVEGAELWVESGRGVLLVGALAERWGTEATETGKEVWAVLREVAG</sequence>
<dbReference type="PANTHER" id="PTHR35526">
    <property type="entry name" value="ANTI-SIGMA-F FACTOR RSBW-RELATED"/>
    <property type="match status" value="1"/>
</dbReference>
<name>A0A7W9Q7Y1_9ACTN</name>
<protein>
    <submittedName>
        <fullName evidence="3">Anti-sigma regulatory factor (Ser/Thr protein kinase)</fullName>
    </submittedName>
</protein>
<dbReference type="CDD" id="cd16936">
    <property type="entry name" value="HATPase_RsbW-like"/>
    <property type="match status" value="1"/>
</dbReference>
<dbReference type="PANTHER" id="PTHR35526:SF3">
    <property type="entry name" value="ANTI-SIGMA-F FACTOR RSBW"/>
    <property type="match status" value="1"/>
</dbReference>
<dbReference type="Proteomes" id="UP000588098">
    <property type="component" value="Unassembled WGS sequence"/>
</dbReference>
<evidence type="ECO:0000259" key="2">
    <source>
        <dbReference type="Pfam" id="PF13581"/>
    </source>
</evidence>
<dbReference type="Gene3D" id="3.30.565.10">
    <property type="entry name" value="Histidine kinase-like ATPase, C-terminal domain"/>
    <property type="match status" value="1"/>
</dbReference>
<dbReference type="InterPro" id="IPR003594">
    <property type="entry name" value="HATPase_dom"/>
</dbReference>
<reference evidence="3 4" key="1">
    <citation type="submission" date="2020-08" db="EMBL/GenBank/DDBJ databases">
        <title>Genomic Encyclopedia of Type Strains, Phase III (KMG-III): the genomes of soil and plant-associated and newly described type strains.</title>
        <authorList>
            <person name="Whitman W."/>
        </authorList>
    </citation>
    <scope>NUCLEOTIDE SEQUENCE [LARGE SCALE GENOMIC DNA]</scope>
    <source>
        <strain evidence="3 4">CECT 8305</strain>
    </source>
</reference>
<accession>A0A7W9Q7Y1</accession>
<proteinExistence type="predicted"/>
<keyword evidence="1" id="KW-0723">Serine/threonine-protein kinase</keyword>
<keyword evidence="1" id="KW-0808">Transferase</keyword>
<dbReference type="SUPFAM" id="SSF55874">
    <property type="entry name" value="ATPase domain of HSP90 chaperone/DNA topoisomerase II/histidine kinase"/>
    <property type="match status" value="1"/>
</dbReference>
<evidence type="ECO:0000313" key="4">
    <source>
        <dbReference type="Proteomes" id="UP000588098"/>
    </source>
</evidence>
<keyword evidence="4" id="KW-1185">Reference proteome</keyword>
<gene>
    <name evidence="3" type="ORF">FHS42_001233</name>
</gene>
<evidence type="ECO:0000313" key="3">
    <source>
        <dbReference type="EMBL" id="MBB5934207.1"/>
    </source>
</evidence>
<organism evidence="3 4">
    <name type="scientific">Streptomyces zagrosensis</name>
    <dbReference type="NCBI Taxonomy" id="1042984"/>
    <lineage>
        <taxon>Bacteria</taxon>
        <taxon>Bacillati</taxon>
        <taxon>Actinomycetota</taxon>
        <taxon>Actinomycetes</taxon>
        <taxon>Kitasatosporales</taxon>
        <taxon>Streptomycetaceae</taxon>
        <taxon>Streptomyces</taxon>
    </lineage>
</organism>
<dbReference type="AlphaFoldDB" id="A0A7W9Q7Y1"/>
<keyword evidence="1" id="KW-0418">Kinase</keyword>
<dbReference type="Pfam" id="PF13581">
    <property type="entry name" value="HATPase_c_2"/>
    <property type="match status" value="1"/>
</dbReference>
<feature type="domain" description="Histidine kinase/HSP90-like ATPase" evidence="2">
    <location>
        <begin position="25"/>
        <end position="138"/>
    </location>
</feature>
<dbReference type="RefSeq" id="WP_184569446.1">
    <property type="nucleotide sequence ID" value="NZ_JACHJL010000002.1"/>
</dbReference>
<dbReference type="GO" id="GO:0004674">
    <property type="term" value="F:protein serine/threonine kinase activity"/>
    <property type="evidence" value="ECO:0007669"/>
    <property type="project" value="UniProtKB-KW"/>
</dbReference>
<comment type="caution">
    <text evidence="3">The sequence shown here is derived from an EMBL/GenBank/DDBJ whole genome shotgun (WGS) entry which is preliminary data.</text>
</comment>
<dbReference type="EMBL" id="JACHJL010000002">
    <property type="protein sequence ID" value="MBB5934207.1"/>
    <property type="molecule type" value="Genomic_DNA"/>
</dbReference>